<name>A0A1I5F6X2_9FIRM</name>
<dbReference type="Gene3D" id="3.30.470.20">
    <property type="entry name" value="ATP-grasp fold, B domain"/>
    <property type="match status" value="1"/>
</dbReference>
<evidence type="ECO:0000256" key="3">
    <source>
        <dbReference type="ARBA" id="ARBA00023316"/>
    </source>
</evidence>
<dbReference type="Proteomes" id="UP000198806">
    <property type="component" value="Unassembled WGS sequence"/>
</dbReference>
<evidence type="ECO:0000313" key="6">
    <source>
        <dbReference type="EMBL" id="SFO19525.1"/>
    </source>
</evidence>
<dbReference type="GO" id="GO:0071555">
    <property type="term" value="P:cell wall organization"/>
    <property type="evidence" value="ECO:0007669"/>
    <property type="project" value="UniProtKB-KW"/>
</dbReference>
<evidence type="ECO:0000256" key="2">
    <source>
        <dbReference type="ARBA" id="ARBA00022598"/>
    </source>
</evidence>
<proteinExistence type="inferred from homology"/>
<dbReference type="InterPro" id="IPR013815">
    <property type="entry name" value="ATP_grasp_subdomain_1"/>
</dbReference>
<dbReference type="OrthoDB" id="9813261at2"/>
<dbReference type="Pfam" id="PF07478">
    <property type="entry name" value="Dala_Dala_lig_C"/>
    <property type="match status" value="1"/>
</dbReference>
<dbReference type="Gene3D" id="3.30.1490.20">
    <property type="entry name" value="ATP-grasp fold, A domain"/>
    <property type="match status" value="1"/>
</dbReference>
<dbReference type="PANTHER" id="PTHR23132:SF23">
    <property type="entry name" value="D-ALANINE--D-ALANINE LIGASE B"/>
    <property type="match status" value="1"/>
</dbReference>
<keyword evidence="2 6" id="KW-0436">Ligase</keyword>
<evidence type="ECO:0000313" key="7">
    <source>
        <dbReference type="Proteomes" id="UP000198806"/>
    </source>
</evidence>
<dbReference type="InterPro" id="IPR016185">
    <property type="entry name" value="PreATP-grasp_dom_sf"/>
</dbReference>
<protein>
    <submittedName>
        <fullName evidence="6">D-alanine-D-alanine ligase</fullName>
    </submittedName>
</protein>
<dbReference type="GO" id="GO:0005524">
    <property type="term" value="F:ATP binding"/>
    <property type="evidence" value="ECO:0007669"/>
    <property type="project" value="UniProtKB-UniRule"/>
</dbReference>
<dbReference type="GO" id="GO:0008716">
    <property type="term" value="F:D-alanine-D-alanine ligase activity"/>
    <property type="evidence" value="ECO:0007669"/>
    <property type="project" value="InterPro"/>
</dbReference>
<evidence type="ECO:0000256" key="4">
    <source>
        <dbReference type="PROSITE-ProRule" id="PRU00409"/>
    </source>
</evidence>
<reference evidence="6 7" key="1">
    <citation type="submission" date="2016-10" db="EMBL/GenBank/DDBJ databases">
        <authorList>
            <person name="de Groot N.N."/>
        </authorList>
    </citation>
    <scope>NUCLEOTIDE SEQUENCE [LARGE SCALE GENOMIC DNA]</scope>
    <source>
        <strain evidence="6 7">DSM 1283</strain>
    </source>
</reference>
<comment type="similarity">
    <text evidence="1">Belongs to the D-alanine--D-alanine ligase family.</text>
</comment>
<keyword evidence="7" id="KW-1185">Reference proteome</keyword>
<dbReference type="InterPro" id="IPR011761">
    <property type="entry name" value="ATP-grasp"/>
</dbReference>
<keyword evidence="4" id="KW-0067">ATP-binding</keyword>
<organism evidence="6 7">
    <name type="scientific">Anaerocolumna aminovalerica</name>
    <dbReference type="NCBI Taxonomy" id="1527"/>
    <lineage>
        <taxon>Bacteria</taxon>
        <taxon>Bacillati</taxon>
        <taxon>Bacillota</taxon>
        <taxon>Clostridia</taxon>
        <taxon>Lachnospirales</taxon>
        <taxon>Lachnospiraceae</taxon>
        <taxon>Anaerocolumna</taxon>
    </lineage>
</organism>
<evidence type="ECO:0000259" key="5">
    <source>
        <dbReference type="PROSITE" id="PS50975"/>
    </source>
</evidence>
<dbReference type="AlphaFoldDB" id="A0A1I5F6X2"/>
<dbReference type="GO" id="GO:0046872">
    <property type="term" value="F:metal ion binding"/>
    <property type="evidence" value="ECO:0007669"/>
    <property type="project" value="InterPro"/>
</dbReference>
<dbReference type="PROSITE" id="PS50975">
    <property type="entry name" value="ATP_GRASP"/>
    <property type="match status" value="1"/>
</dbReference>
<dbReference type="RefSeq" id="WP_091686171.1">
    <property type="nucleotide sequence ID" value="NZ_BAABFM010000014.1"/>
</dbReference>
<gene>
    <name evidence="6" type="ORF">SAMN04489757_11280</name>
</gene>
<evidence type="ECO:0000256" key="1">
    <source>
        <dbReference type="ARBA" id="ARBA00010871"/>
    </source>
</evidence>
<keyword evidence="3" id="KW-0961">Cell wall biogenesis/degradation</keyword>
<accession>A0A1I5F6X2</accession>
<feature type="domain" description="ATP-grasp" evidence="5">
    <location>
        <begin position="127"/>
        <end position="345"/>
    </location>
</feature>
<dbReference type="SUPFAM" id="SSF52440">
    <property type="entry name" value="PreATP-grasp domain"/>
    <property type="match status" value="1"/>
</dbReference>
<dbReference type="InterPro" id="IPR011095">
    <property type="entry name" value="Dala_Dala_lig_C"/>
</dbReference>
<dbReference type="PANTHER" id="PTHR23132">
    <property type="entry name" value="D-ALANINE--D-ALANINE LIGASE"/>
    <property type="match status" value="1"/>
</dbReference>
<dbReference type="STRING" id="1527.SAMN04489757_11280"/>
<sequence>MDNIPVDESSHPLRVGLTYNLKKNAALNVAENEAPDMEAEYDSMETVLAIKNALEGGNCQVELLEASEELPLKLMKHDIDIIFNIAEGIQGRGREAEIPAIMNFYKIPYTGSDETTLCLALDKALTKRVLATYHIRTPRYFVISKDQTKFSESFTFPAIVKPNAEGSSKGISEVAIVSNPSELKSLVSKNISLYHQDMLVEEYIGGREFTVGILGNGSELRVFPPMEIIYLDQQNPFNIYSYNVKQNYKELIRYECPAVISKEIETEMVQTAKKIYEILQCKDFARIDFRLSRNGNSHRENSHSEKIYFIEINPLPGLAPGYSDFPMIAEFNGMNYDTLVRSILNSALKRYGFHFYLS</sequence>
<keyword evidence="4" id="KW-0547">Nucleotide-binding</keyword>
<dbReference type="EMBL" id="FOWD01000012">
    <property type="protein sequence ID" value="SFO19525.1"/>
    <property type="molecule type" value="Genomic_DNA"/>
</dbReference>
<dbReference type="Gene3D" id="3.40.50.20">
    <property type="match status" value="1"/>
</dbReference>
<dbReference type="SUPFAM" id="SSF56059">
    <property type="entry name" value="Glutathione synthetase ATP-binding domain-like"/>
    <property type="match status" value="1"/>
</dbReference>